<accession>A0A8S5M746</accession>
<sequence>MSKVFSISPLKFYSSLDEQAWRKSYAYSKIMPVIFCRTHIEAFQICFISSNVEFSSCFAHSIEDGTKVDITGAIHRGLQRRFIDGNTIFFYSPQVELRELNIGMYYLEFNAGVSTAYSDVFSCRENVNDCIRVTYRNNSNLSSGDSLVLFESGFYFSMYLRTDVGKPKYTFEEEATRRFGYEFIESQVSKKEYSFSVAANEPICDALRVVKVCTDVVVETHTDRFEAITFDVDIDWKTEGDIAEAKCTFSTDEVIVNLGGYHRYTSFSGGHADTSNYAENTAYAEFAKRAETAGSADTLSPSSEIYKMFLSRLADDVAKGKITFEKGIEVLRSLVSKDKAFFESGIEIGNFIASIYNGTGAAIDGNGNAEVESLKVRTFMEVMELVKNRVRVLDGDQMLTESDIIENVSLNTDGTYKIKLKEQWKGYWTAQKEGNILKGIVNTLEEGEGTYKTSWMRVLNVNQAANEADVIMYSDNEVPGGKNFPPVEMMRVARWGNVTDKSRQSTLYLSSHEGRIAKLSNVTHPIVDESKFGFVIGEMPDFIKNSGLPIGNGDYAYFKGLVVQDILRMDYKGNAIPEYVDRGQWVENPSPKYCFEEINPETKRFETSDVWYLGCKWRCIRKNPTTKPSFNSPDWAMLEGNPFFKIDLSSSNGYEFEFHEFKTTLSVVAFLYNQDVTQHVEASDVTWSRDSYGLDGKKHEVSDAAWNARRSKSGKSIQLTIDDVDEKDNLSVYRITCTVLFRDGATDTASLEYML</sequence>
<protein>
    <submittedName>
        <fullName evidence="1">Tail protein</fullName>
    </submittedName>
</protein>
<organism evidence="1">
    <name type="scientific">Myoviridae sp. ctlRg1</name>
    <dbReference type="NCBI Taxonomy" id="2826692"/>
    <lineage>
        <taxon>Viruses</taxon>
        <taxon>Duplodnaviria</taxon>
        <taxon>Heunggongvirae</taxon>
        <taxon>Uroviricota</taxon>
        <taxon>Caudoviricetes</taxon>
    </lineage>
</organism>
<dbReference type="EMBL" id="BK014834">
    <property type="protein sequence ID" value="DAD77803.1"/>
    <property type="molecule type" value="Genomic_DNA"/>
</dbReference>
<reference evidence="1" key="1">
    <citation type="journal article" date="2021" name="Proc. Natl. Acad. Sci. U.S.A.">
        <title>A Catalog of Tens of Thousands of Viruses from Human Metagenomes Reveals Hidden Associations with Chronic Diseases.</title>
        <authorList>
            <person name="Tisza M.J."/>
            <person name="Buck C.B."/>
        </authorList>
    </citation>
    <scope>NUCLEOTIDE SEQUENCE</scope>
    <source>
        <strain evidence="1">CtlRg1</strain>
    </source>
</reference>
<proteinExistence type="predicted"/>
<name>A0A8S5M746_9CAUD</name>
<evidence type="ECO:0000313" key="1">
    <source>
        <dbReference type="EMBL" id="DAD77803.1"/>
    </source>
</evidence>